<protein>
    <recommendedName>
        <fullName evidence="1">Transglutaminase-like domain-containing protein</fullName>
    </recommendedName>
</protein>
<dbReference type="InterPro" id="IPR038765">
    <property type="entry name" value="Papain-like_cys_pep_sf"/>
</dbReference>
<evidence type="ECO:0000313" key="2">
    <source>
        <dbReference type="EMBL" id="MBE7694455.1"/>
    </source>
</evidence>
<dbReference type="AlphaFoldDB" id="A0AAP1RDW1"/>
<dbReference type="PANTHER" id="PTHR46333:SF2">
    <property type="entry name" value="CYTOKINESIS PROTEIN 3"/>
    <property type="match status" value="1"/>
</dbReference>
<organism evidence="2 3">
    <name type="scientific">Tenacibaculum finnmarkense genomovar finnmarkense</name>
    <dbReference type="NCBI Taxonomy" id="1458503"/>
    <lineage>
        <taxon>Bacteria</taxon>
        <taxon>Pseudomonadati</taxon>
        <taxon>Bacteroidota</taxon>
        <taxon>Flavobacteriia</taxon>
        <taxon>Flavobacteriales</taxon>
        <taxon>Flavobacteriaceae</taxon>
        <taxon>Tenacibaculum</taxon>
        <taxon>Tenacibaculum finnmarkense</taxon>
    </lineage>
</organism>
<feature type="domain" description="Transglutaminase-like" evidence="1">
    <location>
        <begin position="114"/>
        <end position="180"/>
    </location>
</feature>
<reference evidence="2 3" key="1">
    <citation type="journal article" date="2020" name="Int. J. Syst. Evol. Microbiol.">
        <title>Tenacibaculum piscium sp. nov., isolated from skin ulcers of sea-farmed fish, and description of Tenacibaculum finnmarkense sp. nov. with subdivision into genomovars finnmarkense and ulcerans.</title>
        <authorList>
            <person name="Olsen A.B."/>
            <person name="Spilsberg B."/>
            <person name="Nilsen H.K."/>
            <person name="Lagesen K."/>
            <person name="Gulla S."/>
            <person name="Avendano-Herrera R."/>
            <person name="Irgang R."/>
            <person name="Duchaud E."/>
            <person name="Colquhoun D.J."/>
        </authorList>
    </citation>
    <scope>NUCLEOTIDE SEQUENCE [LARGE SCALE GENOMIC DNA]</scope>
    <source>
        <strain evidence="2 3">TNO037</strain>
    </source>
</reference>
<comment type="caution">
    <text evidence="2">The sequence shown here is derived from an EMBL/GenBank/DDBJ whole genome shotgun (WGS) entry which is preliminary data.</text>
</comment>
<evidence type="ECO:0000313" key="3">
    <source>
        <dbReference type="Proteomes" id="UP000806077"/>
    </source>
</evidence>
<accession>A0AAP1RDW1</accession>
<evidence type="ECO:0000259" key="1">
    <source>
        <dbReference type="SMART" id="SM00460"/>
    </source>
</evidence>
<name>A0AAP1RDW1_9FLAO</name>
<dbReference type="SUPFAM" id="SSF54001">
    <property type="entry name" value="Cysteine proteinases"/>
    <property type="match status" value="1"/>
</dbReference>
<dbReference type="Gene3D" id="3.10.620.30">
    <property type="match status" value="1"/>
</dbReference>
<proteinExistence type="predicted"/>
<sequence length="334" mass="38883">MKNSIGLFFIIYVNLINAQISDFKDSNFTKADNIAKLNRNENLKNVPLLCYKLTHKLSTDVEKFRAIYTWVATNIKGDAKTHNKVTRMREKFKNDSVSLSNWNTTYKKIVFKKLVKHKKTMCTGYAYLIKEMASIVNIESKIINGYGRTVSSNIDTLENINHSWNSVKLNNKWYLCDPTWSSGYIDENGIFITDYNTGYFLTDPVLFSKNHSPLQQKWLLNTTQTVSNFTEAPLVYGEIFKHKIVPLFPKRMNIITKKQQVVHFSLKSLKDNSSKKITLVYFSGDDLRQLKIYDLKKNNTLLSFKYKFKRKGNYDIHLKIDTNIIVTYVVKVTD</sequence>
<dbReference type="InterPro" id="IPR002931">
    <property type="entry name" value="Transglutaminase-like"/>
</dbReference>
<keyword evidence="3" id="KW-1185">Reference proteome</keyword>
<dbReference type="SMART" id="SM00460">
    <property type="entry name" value="TGc"/>
    <property type="match status" value="1"/>
</dbReference>
<gene>
    <name evidence="2" type="ORF">F7645_03295</name>
</gene>
<dbReference type="GO" id="GO:0005737">
    <property type="term" value="C:cytoplasm"/>
    <property type="evidence" value="ECO:0007669"/>
    <property type="project" value="TreeGrafter"/>
</dbReference>
<dbReference type="InterPro" id="IPR052557">
    <property type="entry name" value="CAP/Cytokinesis_protein"/>
</dbReference>
<dbReference type="RefSeq" id="WP_101955052.1">
    <property type="nucleotide sequence ID" value="NZ_JAJHTL010000003.1"/>
</dbReference>
<dbReference type="PANTHER" id="PTHR46333">
    <property type="entry name" value="CYTOKINESIS PROTEIN 3"/>
    <property type="match status" value="1"/>
</dbReference>
<dbReference type="EMBL" id="WXXV01000003">
    <property type="protein sequence ID" value="MBE7694455.1"/>
    <property type="molecule type" value="Genomic_DNA"/>
</dbReference>
<dbReference type="Proteomes" id="UP000806077">
    <property type="component" value="Unassembled WGS sequence"/>
</dbReference>
<dbReference type="Pfam" id="PF01841">
    <property type="entry name" value="Transglut_core"/>
    <property type="match status" value="1"/>
</dbReference>